<dbReference type="Pfam" id="PF13692">
    <property type="entry name" value="Glyco_trans_1_4"/>
    <property type="match status" value="1"/>
</dbReference>
<proteinExistence type="predicted"/>
<gene>
    <name evidence="2" type="ORF">METZ01_LOCUS68250</name>
</gene>
<evidence type="ECO:0000313" key="2">
    <source>
        <dbReference type="EMBL" id="SVA15396.1"/>
    </source>
</evidence>
<dbReference type="InterPro" id="IPR028098">
    <property type="entry name" value="Glyco_trans_4-like_N"/>
</dbReference>
<dbReference type="Gene3D" id="3.40.50.2000">
    <property type="entry name" value="Glycogen Phosphorylase B"/>
    <property type="match status" value="2"/>
</dbReference>
<dbReference type="PANTHER" id="PTHR45947:SF15">
    <property type="entry name" value="TEICHURONIC ACID BIOSYNTHESIS GLYCOSYLTRANSFERASE TUAC-RELATED"/>
    <property type="match status" value="1"/>
</dbReference>
<dbReference type="EMBL" id="UINC01004581">
    <property type="protein sequence ID" value="SVA15396.1"/>
    <property type="molecule type" value="Genomic_DNA"/>
</dbReference>
<feature type="domain" description="Glycosyltransferase subfamily 4-like N-terminal" evidence="1">
    <location>
        <begin position="30"/>
        <end position="139"/>
    </location>
</feature>
<evidence type="ECO:0000259" key="1">
    <source>
        <dbReference type="Pfam" id="PF13439"/>
    </source>
</evidence>
<name>A0A381TH07_9ZZZZ</name>
<dbReference type="InterPro" id="IPR050194">
    <property type="entry name" value="Glycosyltransferase_grp1"/>
</dbReference>
<protein>
    <recommendedName>
        <fullName evidence="1">Glycosyltransferase subfamily 4-like N-terminal domain-containing protein</fullName>
    </recommendedName>
</protein>
<organism evidence="2">
    <name type="scientific">marine metagenome</name>
    <dbReference type="NCBI Taxonomy" id="408172"/>
    <lineage>
        <taxon>unclassified sequences</taxon>
        <taxon>metagenomes</taxon>
        <taxon>ecological metagenomes</taxon>
    </lineage>
</organism>
<reference evidence="2" key="1">
    <citation type="submission" date="2018-05" db="EMBL/GenBank/DDBJ databases">
        <authorList>
            <person name="Lanie J.A."/>
            <person name="Ng W.-L."/>
            <person name="Kazmierczak K.M."/>
            <person name="Andrzejewski T.M."/>
            <person name="Davidsen T.M."/>
            <person name="Wayne K.J."/>
            <person name="Tettelin H."/>
            <person name="Glass J.I."/>
            <person name="Rusch D."/>
            <person name="Podicherti R."/>
            <person name="Tsui H.-C.T."/>
            <person name="Winkler M.E."/>
        </authorList>
    </citation>
    <scope>NUCLEOTIDE SEQUENCE</scope>
</reference>
<sequence length="302" mass="33517">MKVLICASGNTGRLSPFVQEQAESLIILGIQVDYFLISGKGILGYLKNYSSFMKMIKDKKYDLVHAHYGLSGLLATLQKKTPVIVTFHGSDVNIKKNLPFSLLASRLSRNNIFVHSSLARRLKVSGKNIHIIPCGVDLDTFSPIDKWVAREKLGWQKNKNYILFSSGFHNPVKNAALAKSALKSIDLEVKLIELKGYTKQQVCQLMNAADLLLITSFSETGPIVVKEALACNCPIISTNVGDVKSITKKIDNCFVTSYNPNEIGEKIRIMLASGLRSNGRIFMKSYGLDKVAQKIKMVYVNI</sequence>
<dbReference type="Pfam" id="PF13439">
    <property type="entry name" value="Glyco_transf_4"/>
    <property type="match status" value="1"/>
</dbReference>
<dbReference type="GO" id="GO:0016757">
    <property type="term" value="F:glycosyltransferase activity"/>
    <property type="evidence" value="ECO:0007669"/>
    <property type="project" value="TreeGrafter"/>
</dbReference>
<dbReference type="PANTHER" id="PTHR45947">
    <property type="entry name" value="SULFOQUINOVOSYL TRANSFERASE SQD2"/>
    <property type="match status" value="1"/>
</dbReference>
<accession>A0A381TH07</accession>
<dbReference type="AlphaFoldDB" id="A0A381TH07"/>
<dbReference type="SUPFAM" id="SSF53756">
    <property type="entry name" value="UDP-Glycosyltransferase/glycogen phosphorylase"/>
    <property type="match status" value="1"/>
</dbReference>